<dbReference type="GO" id="GO:0008806">
    <property type="term" value="F:carboxymethylenebutenolidase activity"/>
    <property type="evidence" value="ECO:0007669"/>
    <property type="project" value="UniProtKB-EC"/>
</dbReference>
<dbReference type="PANTHER" id="PTHR22946:SF0">
    <property type="entry name" value="DIENELACTONE HYDROLASE DOMAIN-CONTAINING PROTEIN"/>
    <property type="match status" value="1"/>
</dbReference>
<proteinExistence type="predicted"/>
<organism evidence="2 3">
    <name type="scientific">Simkania negevensis (strain ATCC VR-1471 / DSM 27360 / Z)</name>
    <dbReference type="NCBI Taxonomy" id="331113"/>
    <lineage>
        <taxon>Bacteria</taxon>
        <taxon>Pseudomonadati</taxon>
        <taxon>Chlamydiota</taxon>
        <taxon>Chlamydiia</taxon>
        <taxon>Parachlamydiales</taxon>
        <taxon>Simkaniaceae</taxon>
        <taxon>Simkania</taxon>
    </lineage>
</organism>
<dbReference type="InterPro" id="IPR002925">
    <property type="entry name" value="Dienelactn_hydro"/>
</dbReference>
<sequence length="236" mass="26188">MKTELVEYSHEDATLEAFIAYDDANQEKRPGVLIFHAWRGRDDFVCDKAKWLAELGFVGCALDVYGKGVLGSGPEVNAKLMEPFMADRNFLRNRMQAGLQVARNHPLVDTGRLGAIGFCFGGLCALDLARSGAPLKGVVSFHGLLMAPERMKNPPIKAKVLVLHGHDDPMVPPEQVLAFEKEMTEANVDWQVHVYGQTVHAFTNPVANDPKMGTVYSPVAEKRSMHAMYNFFKEVL</sequence>
<reference evidence="2 3" key="2">
    <citation type="journal article" date="2011" name="Mol. Biol. Evol.">
        <title>Unity in variety--the pan-genome of the Chlamydiae.</title>
        <authorList>
            <person name="Collingro A."/>
            <person name="Tischler P."/>
            <person name="Weinmaier T."/>
            <person name="Penz T."/>
            <person name="Heinz E."/>
            <person name="Brunham R.C."/>
            <person name="Read T.D."/>
            <person name="Bavoil P.M."/>
            <person name="Sachse K."/>
            <person name="Kahane S."/>
            <person name="Friedman M.G."/>
            <person name="Rattei T."/>
            <person name="Myers G.S."/>
            <person name="Horn M."/>
        </authorList>
    </citation>
    <scope>NUCLEOTIDE SEQUENCE [LARGE SCALE GENOMIC DNA]</scope>
    <source>
        <strain evidence="3">ATCC VR-1471 / Z</strain>
    </source>
</reference>
<dbReference type="Proteomes" id="UP000000496">
    <property type="component" value="Chromosome gsn.131"/>
</dbReference>
<gene>
    <name evidence="2" type="ordered locus">SNE_A06370</name>
</gene>
<dbReference type="SUPFAM" id="SSF53474">
    <property type="entry name" value="alpha/beta-Hydrolases"/>
    <property type="match status" value="1"/>
</dbReference>
<keyword evidence="3" id="KW-1185">Reference proteome</keyword>
<dbReference type="InterPro" id="IPR050261">
    <property type="entry name" value="FrsA_esterase"/>
</dbReference>
<dbReference type="eggNOG" id="COG0412">
    <property type="taxonomic scope" value="Bacteria"/>
</dbReference>
<dbReference type="STRING" id="331113.SNE_A06370"/>
<evidence type="ECO:0000313" key="2">
    <source>
        <dbReference type="EMBL" id="CCB88514.1"/>
    </source>
</evidence>
<dbReference type="OrthoDB" id="9771666at2"/>
<dbReference type="KEGG" id="sng:SNE_A06370"/>
<dbReference type="Pfam" id="PF01738">
    <property type="entry name" value="DLH"/>
    <property type="match status" value="1"/>
</dbReference>
<dbReference type="EMBL" id="FR872582">
    <property type="protein sequence ID" value="CCB88514.1"/>
    <property type="molecule type" value="Genomic_DNA"/>
</dbReference>
<reference key="1">
    <citation type="journal article" date="2011" name="Mol. Biol. Evol.">
        <title>Unity in variety -- the pan-genome of the Chlamydiae.</title>
        <authorList>
            <person name="Collingro A."/>
            <person name="Tischler P."/>
            <person name="Weinmaier T."/>
            <person name="Penz T."/>
            <person name="Heinz E."/>
            <person name="Brunham R.C."/>
            <person name="Read T.D."/>
            <person name="Bavoil P.M."/>
            <person name="Sachse K."/>
            <person name="Kahane S."/>
            <person name="Friedman M.G."/>
            <person name="Rattei T."/>
            <person name="Myers G.S.A."/>
            <person name="Horn M."/>
        </authorList>
    </citation>
    <scope>NUCLEOTIDE SEQUENCE</scope>
    <source>
        <strain>Z</strain>
    </source>
</reference>
<feature type="domain" description="Dienelactone hydrolase" evidence="1">
    <location>
        <begin position="17"/>
        <end position="235"/>
    </location>
</feature>
<dbReference type="InterPro" id="IPR029058">
    <property type="entry name" value="AB_hydrolase_fold"/>
</dbReference>
<dbReference type="Gene3D" id="3.40.50.1820">
    <property type="entry name" value="alpha/beta hydrolase"/>
    <property type="match status" value="1"/>
</dbReference>
<name>F8L701_SIMNZ</name>
<keyword evidence="2" id="KW-0378">Hydrolase</keyword>
<dbReference type="AlphaFoldDB" id="F8L701"/>
<evidence type="ECO:0000313" key="3">
    <source>
        <dbReference type="Proteomes" id="UP000000496"/>
    </source>
</evidence>
<dbReference type="RefSeq" id="WP_013942981.1">
    <property type="nucleotide sequence ID" value="NC_015713.1"/>
</dbReference>
<dbReference type="PANTHER" id="PTHR22946">
    <property type="entry name" value="DIENELACTONE HYDROLASE DOMAIN-CONTAINING PROTEIN-RELATED"/>
    <property type="match status" value="1"/>
</dbReference>
<accession>F8L701</accession>
<evidence type="ECO:0000259" key="1">
    <source>
        <dbReference type="Pfam" id="PF01738"/>
    </source>
</evidence>
<dbReference type="EC" id="3.1.1.45" evidence="2"/>
<protein>
    <submittedName>
        <fullName evidence="2">Uncharacterized protein K02A2.1</fullName>
        <ecNumber evidence="2">3.1.1.45</ecNumber>
    </submittedName>
</protein>
<dbReference type="HOGENOM" id="CLU_054590_3_0_0"/>